<dbReference type="EMBL" id="LUGH01000403">
    <property type="protein sequence ID" value="OBZ85373.1"/>
    <property type="molecule type" value="Genomic_DNA"/>
</dbReference>
<feature type="compositionally biased region" description="Low complexity" evidence="11">
    <location>
        <begin position="503"/>
        <end position="526"/>
    </location>
</feature>
<evidence type="ECO:0000313" key="15">
    <source>
        <dbReference type="Proteomes" id="UP000093000"/>
    </source>
</evidence>
<feature type="region of interest" description="Disordered" evidence="11">
    <location>
        <begin position="441"/>
        <end position="540"/>
    </location>
</feature>
<dbReference type="PROSITE" id="PS50179">
    <property type="entry name" value="VHS"/>
    <property type="match status" value="1"/>
</dbReference>
<evidence type="ECO:0000256" key="5">
    <source>
        <dbReference type="ARBA" id="ARBA00022737"/>
    </source>
</evidence>
<sequence>MSWWGQSAFEETIEKATSELLPGGQEDLVLNLDISDQIRSKKVNAKDAMRLLKKRLSHANPNVQLATLSLVDTCVKNGGDLFVREIASREFMDELVLILRRDSNPEVRNKILSIIQTWGLASKNKPTLSYMYDTYALLKAEGTSFPPVDVNADSILLETAAAPEWSDSDVCDRCRTPFTLTNRKHHCRNCGGTFCQQCSAKTMPLPKLGINESVRVCDGCYIKLKLEKASVQTATPKPAAIPPPSTNQTEDSDHFDDDMKRAIELSLKEAEQSKNSYGAGYVAPKEPEPQRETAPANDEEDDADLAAAIAASLRDLEIAQQPTKKTNTNELSSVEMENILLFSTLMDRVYASGGDVSNDTQINQLYTQIGTLQPKLVKNLNETIQKRNAFIELHEKLNMAVRAYDRLLEERLRGVRQQPSTYYLPEQQYQPQPLYHQAYYQPSPQQQQQQQQQPSAYYPTPSPHMATPTTPSQDYTNQQDMSQYYSAPPHYQLSPQVTDQHAYPQPQQQQQQQQPYPQQPQQPQQQHYTKPIDEAPLIDL</sequence>
<feature type="domain" description="FYVE-type" evidence="12">
    <location>
        <begin position="165"/>
        <end position="225"/>
    </location>
</feature>
<evidence type="ECO:0000313" key="14">
    <source>
        <dbReference type="EMBL" id="OBZ85373.1"/>
    </source>
</evidence>
<dbReference type="InterPro" id="IPR003903">
    <property type="entry name" value="UIM_dom"/>
</dbReference>
<evidence type="ECO:0000256" key="4">
    <source>
        <dbReference type="ARBA" id="ARBA00022723"/>
    </source>
</evidence>
<feature type="region of interest" description="Disordered" evidence="11">
    <location>
        <begin position="232"/>
        <end position="255"/>
    </location>
</feature>
<dbReference type="Gene3D" id="3.30.40.10">
    <property type="entry name" value="Zinc/RING finger domain, C3HC4 (zinc finger)"/>
    <property type="match status" value="1"/>
</dbReference>
<evidence type="ECO:0000259" key="13">
    <source>
        <dbReference type="PROSITE" id="PS50179"/>
    </source>
</evidence>
<dbReference type="Gene3D" id="1.25.40.90">
    <property type="match status" value="1"/>
</dbReference>
<feature type="compositionally biased region" description="Polar residues" evidence="11">
    <location>
        <begin position="467"/>
        <end position="485"/>
    </location>
</feature>
<evidence type="ECO:0000256" key="6">
    <source>
        <dbReference type="ARBA" id="ARBA00022753"/>
    </source>
</evidence>
<dbReference type="SMART" id="SM00064">
    <property type="entry name" value="FYVE"/>
    <property type="match status" value="1"/>
</dbReference>
<evidence type="ECO:0000256" key="7">
    <source>
        <dbReference type="ARBA" id="ARBA00022771"/>
    </source>
</evidence>
<dbReference type="InterPro" id="IPR008942">
    <property type="entry name" value="ENTH_VHS"/>
</dbReference>
<dbReference type="Pfam" id="PF02809">
    <property type="entry name" value="UIM"/>
    <property type="match status" value="2"/>
</dbReference>
<evidence type="ECO:0000256" key="1">
    <source>
        <dbReference type="ARBA" id="ARBA00004125"/>
    </source>
</evidence>
<dbReference type="Pfam" id="PF21356">
    <property type="entry name" value="Vps27_GAT-like"/>
    <property type="match status" value="1"/>
</dbReference>
<comment type="subcellular location">
    <subcellularLocation>
        <location evidence="1">Endosome membrane</location>
        <topology evidence="1">Peripheral membrane protein</topology>
        <orientation evidence="1">Cytoplasmic side</orientation>
    </subcellularLocation>
</comment>
<dbReference type="AlphaFoldDB" id="A0A1C7N8G2"/>
<keyword evidence="6" id="KW-0967">Endosome</keyword>
<dbReference type="OrthoDB" id="957735at2759"/>
<dbReference type="GO" id="GO:0010008">
    <property type="term" value="C:endosome membrane"/>
    <property type="evidence" value="ECO:0007669"/>
    <property type="project" value="UniProtKB-SubCell"/>
</dbReference>
<organism evidence="14 15">
    <name type="scientific">Choanephora cucurbitarum</name>
    <dbReference type="NCBI Taxonomy" id="101091"/>
    <lineage>
        <taxon>Eukaryota</taxon>
        <taxon>Fungi</taxon>
        <taxon>Fungi incertae sedis</taxon>
        <taxon>Mucoromycota</taxon>
        <taxon>Mucoromycotina</taxon>
        <taxon>Mucoromycetes</taxon>
        <taxon>Mucorales</taxon>
        <taxon>Mucorineae</taxon>
        <taxon>Choanephoraceae</taxon>
        <taxon>Choanephoroideae</taxon>
        <taxon>Choanephora</taxon>
    </lineage>
</organism>
<dbReference type="GO" id="GO:0006623">
    <property type="term" value="P:protein targeting to vacuole"/>
    <property type="evidence" value="ECO:0007669"/>
    <property type="project" value="TreeGrafter"/>
</dbReference>
<evidence type="ECO:0000256" key="11">
    <source>
        <dbReference type="SAM" id="MobiDB-lite"/>
    </source>
</evidence>
<comment type="caution">
    <text evidence="14">The sequence shown here is derived from an EMBL/GenBank/DDBJ whole genome shotgun (WGS) entry which is preliminary data.</text>
</comment>
<gene>
    <name evidence="14" type="primary">vps27_0</name>
    <name evidence="14" type="ORF">A0J61_06576</name>
</gene>
<dbReference type="PROSITE" id="PS50330">
    <property type="entry name" value="UIM"/>
    <property type="match status" value="1"/>
</dbReference>
<reference evidence="14 15" key="1">
    <citation type="submission" date="2016-03" db="EMBL/GenBank/DDBJ databases">
        <title>Choanephora cucurbitarum.</title>
        <authorList>
            <person name="Min B."/>
            <person name="Park H."/>
            <person name="Park J.-H."/>
            <person name="Shin H.-D."/>
            <person name="Choi I.-G."/>
        </authorList>
    </citation>
    <scope>NUCLEOTIDE SEQUENCE [LARGE SCALE GENOMIC DNA]</scope>
    <source>
        <strain evidence="14 15">KUS-F28377</strain>
    </source>
</reference>
<dbReference type="SMART" id="SM00726">
    <property type="entry name" value="UIM"/>
    <property type="match status" value="2"/>
</dbReference>
<dbReference type="InterPro" id="IPR000306">
    <property type="entry name" value="Znf_FYVE"/>
</dbReference>
<dbReference type="Pfam" id="PF01363">
    <property type="entry name" value="FYVE"/>
    <property type="match status" value="1"/>
</dbReference>
<evidence type="ECO:0000256" key="3">
    <source>
        <dbReference type="ARBA" id="ARBA00017753"/>
    </source>
</evidence>
<protein>
    <recommendedName>
        <fullName evidence="3">Vacuolar protein sorting-associated protein 27</fullName>
    </recommendedName>
</protein>
<keyword evidence="15" id="KW-1185">Reference proteome</keyword>
<feature type="domain" description="VHS" evidence="13">
    <location>
        <begin position="25"/>
        <end position="146"/>
    </location>
</feature>
<dbReference type="SUPFAM" id="SSF48464">
    <property type="entry name" value="ENTH/VHS domain"/>
    <property type="match status" value="1"/>
</dbReference>
<dbReference type="GO" id="GO:0033565">
    <property type="term" value="C:ESCRT-0 complex"/>
    <property type="evidence" value="ECO:0007669"/>
    <property type="project" value="TreeGrafter"/>
</dbReference>
<dbReference type="InterPro" id="IPR017455">
    <property type="entry name" value="Znf_FYVE-rel"/>
</dbReference>
<dbReference type="SUPFAM" id="SSF57903">
    <property type="entry name" value="FYVE/PHD zinc finger"/>
    <property type="match status" value="1"/>
</dbReference>
<dbReference type="FunFam" id="3.30.40.10:FF:000105">
    <property type="entry name" value="WD repeat and FYVE domain-containing protein 2"/>
    <property type="match status" value="1"/>
</dbReference>
<keyword evidence="9" id="KW-0472">Membrane</keyword>
<keyword evidence="4" id="KW-0479">Metal-binding</keyword>
<keyword evidence="8" id="KW-0862">Zinc</keyword>
<proteinExistence type="inferred from homology"/>
<dbReference type="InterPro" id="IPR011011">
    <property type="entry name" value="Znf_FYVE_PHD"/>
</dbReference>
<dbReference type="InParanoid" id="A0A1C7N8G2"/>
<dbReference type="Proteomes" id="UP000093000">
    <property type="component" value="Unassembled WGS sequence"/>
</dbReference>
<evidence type="ECO:0000256" key="10">
    <source>
        <dbReference type="PROSITE-ProRule" id="PRU00091"/>
    </source>
</evidence>
<feature type="region of interest" description="Disordered" evidence="11">
    <location>
        <begin position="272"/>
        <end position="300"/>
    </location>
</feature>
<feature type="compositionally biased region" description="Low complexity" evidence="11">
    <location>
        <begin position="441"/>
        <end position="459"/>
    </location>
</feature>
<dbReference type="CDD" id="cd15735">
    <property type="entry name" value="FYVE_spVPS27p_like"/>
    <property type="match status" value="1"/>
</dbReference>
<dbReference type="FunCoup" id="A0A1C7N8G2">
    <property type="interactions" value="124"/>
</dbReference>
<dbReference type="GO" id="GO:0008270">
    <property type="term" value="F:zinc ion binding"/>
    <property type="evidence" value="ECO:0007669"/>
    <property type="project" value="UniProtKB-KW"/>
</dbReference>
<dbReference type="GO" id="GO:0043130">
    <property type="term" value="F:ubiquitin binding"/>
    <property type="evidence" value="ECO:0007669"/>
    <property type="project" value="InterPro"/>
</dbReference>
<dbReference type="InterPro" id="IPR013083">
    <property type="entry name" value="Znf_RING/FYVE/PHD"/>
</dbReference>
<dbReference type="InterPro" id="IPR002014">
    <property type="entry name" value="VHS_dom"/>
</dbReference>
<accession>A0A1C7N8G2</accession>
<dbReference type="InterPro" id="IPR049425">
    <property type="entry name" value="Vps27_GAT-like"/>
</dbReference>
<dbReference type="STRING" id="101091.A0A1C7N8G2"/>
<dbReference type="Gene3D" id="1.20.5.1940">
    <property type="match status" value="1"/>
</dbReference>
<dbReference type="GO" id="GO:0032266">
    <property type="term" value="F:phosphatidylinositol-3-phosphate binding"/>
    <property type="evidence" value="ECO:0007669"/>
    <property type="project" value="TreeGrafter"/>
</dbReference>
<dbReference type="SUPFAM" id="SSF89009">
    <property type="entry name" value="GAT-like domain"/>
    <property type="match status" value="1"/>
</dbReference>
<dbReference type="Pfam" id="PF00790">
    <property type="entry name" value="VHS"/>
    <property type="match status" value="1"/>
</dbReference>
<evidence type="ECO:0000256" key="9">
    <source>
        <dbReference type="ARBA" id="ARBA00023136"/>
    </source>
</evidence>
<dbReference type="PANTHER" id="PTHR47794">
    <property type="entry name" value="VACUOLAR PROTEIN SORTING-ASSOCIATED PROTEIN 27"/>
    <property type="match status" value="1"/>
</dbReference>
<dbReference type="Gene3D" id="6.10.140.100">
    <property type="match status" value="1"/>
</dbReference>
<evidence type="ECO:0000256" key="8">
    <source>
        <dbReference type="ARBA" id="ARBA00022833"/>
    </source>
</evidence>
<dbReference type="PANTHER" id="PTHR47794:SF1">
    <property type="entry name" value="VACUOLAR PROTEIN SORTING-ASSOCIATED PROTEIN 27"/>
    <property type="match status" value="1"/>
</dbReference>
<dbReference type="SMART" id="SM00288">
    <property type="entry name" value="VHS"/>
    <property type="match status" value="1"/>
</dbReference>
<keyword evidence="7 10" id="KW-0863">Zinc-finger</keyword>
<dbReference type="PROSITE" id="PS50178">
    <property type="entry name" value="ZF_FYVE"/>
    <property type="match status" value="1"/>
</dbReference>
<keyword evidence="5" id="KW-0677">Repeat</keyword>
<name>A0A1C7N8G2_9FUNG</name>
<dbReference type="CDD" id="cd16979">
    <property type="entry name" value="VHS_Vps27"/>
    <property type="match status" value="1"/>
</dbReference>
<comment type="similarity">
    <text evidence="2">Belongs to the VPS27 family.</text>
</comment>
<evidence type="ECO:0000259" key="12">
    <source>
        <dbReference type="PROSITE" id="PS50178"/>
    </source>
</evidence>
<dbReference type="GO" id="GO:0043328">
    <property type="term" value="P:protein transport to vacuole involved in ubiquitin-dependent protein catabolic process via the multivesicular body sorting pathway"/>
    <property type="evidence" value="ECO:0007669"/>
    <property type="project" value="TreeGrafter"/>
</dbReference>
<evidence type="ECO:0000256" key="2">
    <source>
        <dbReference type="ARBA" id="ARBA00008597"/>
    </source>
</evidence>